<dbReference type="STRING" id="478744.SAMN05444359_10833"/>
<dbReference type="EMBL" id="FOFB01000008">
    <property type="protein sequence ID" value="SEQ31271.1"/>
    <property type="molecule type" value="Genomic_DNA"/>
</dbReference>
<proteinExistence type="predicted"/>
<keyword evidence="1" id="KW-0732">Signal</keyword>
<dbReference type="Proteomes" id="UP000199021">
    <property type="component" value="Unassembled WGS sequence"/>
</dbReference>
<reference evidence="3" key="1">
    <citation type="submission" date="2016-10" db="EMBL/GenBank/DDBJ databases">
        <authorList>
            <person name="Varghese N."/>
            <person name="Submissions S."/>
        </authorList>
    </citation>
    <scope>NUCLEOTIDE SEQUENCE [LARGE SCALE GENOMIC DNA]</scope>
    <source>
        <strain evidence="3">DSM 24740</strain>
    </source>
</reference>
<dbReference type="RefSeq" id="WP_090167395.1">
    <property type="nucleotide sequence ID" value="NZ_FOFB01000008.1"/>
</dbReference>
<feature type="chain" id="PRO_5011559909" evidence="1">
    <location>
        <begin position="28"/>
        <end position="74"/>
    </location>
</feature>
<sequence>MKLLITSLMASILLLFIACGEPSPSEADLAAEAEAERIEALNEDVSTSVEKIESTADELVVALDSLDLLFPEEN</sequence>
<dbReference type="InParanoid" id="A0A1H9F061"/>
<name>A0A1H9F061_9BACT</name>
<keyword evidence="3" id="KW-1185">Reference proteome</keyword>
<evidence type="ECO:0000256" key="1">
    <source>
        <dbReference type="SAM" id="SignalP"/>
    </source>
</evidence>
<dbReference type="AlphaFoldDB" id="A0A1H9F061"/>
<accession>A0A1H9F061</accession>
<feature type="signal peptide" evidence="1">
    <location>
        <begin position="1"/>
        <end position="27"/>
    </location>
</feature>
<gene>
    <name evidence="2" type="ORF">SAMN05444359_10833</name>
</gene>
<protein>
    <submittedName>
        <fullName evidence="2">Uncharacterized protein</fullName>
    </submittedName>
</protein>
<evidence type="ECO:0000313" key="2">
    <source>
        <dbReference type="EMBL" id="SEQ31271.1"/>
    </source>
</evidence>
<evidence type="ECO:0000313" key="3">
    <source>
        <dbReference type="Proteomes" id="UP000199021"/>
    </source>
</evidence>
<dbReference type="PROSITE" id="PS51257">
    <property type="entry name" value="PROKAR_LIPOPROTEIN"/>
    <property type="match status" value="1"/>
</dbReference>
<organism evidence="2 3">
    <name type="scientific">Neolewinella agarilytica</name>
    <dbReference type="NCBI Taxonomy" id="478744"/>
    <lineage>
        <taxon>Bacteria</taxon>
        <taxon>Pseudomonadati</taxon>
        <taxon>Bacteroidota</taxon>
        <taxon>Saprospiria</taxon>
        <taxon>Saprospirales</taxon>
        <taxon>Lewinellaceae</taxon>
        <taxon>Neolewinella</taxon>
    </lineage>
</organism>